<reference evidence="2 3" key="1">
    <citation type="submission" date="2019-09" db="EMBL/GenBank/DDBJ databases">
        <title>Reversal of blaTEM antimicrobial resistance by CRISPR-Cas9 in clinical E. coli and other Enterobacteriaceae strains.</title>
        <authorList>
            <person name="Tagliaferri T."/>
            <person name="Guimaraes N."/>
            <person name="Pereira M."/>
            <person name="Felicori L."/>
            <person name="Horz H.-P."/>
            <person name="Santos S."/>
            <person name="Mendes T."/>
        </authorList>
    </citation>
    <scope>NUCLEOTIDE SEQUENCE [LARGE SCALE GENOMIC DNA]</scope>
    <source>
        <strain evidence="2 3">E2_blaTEM_MG</strain>
    </source>
</reference>
<evidence type="ECO:0000256" key="1">
    <source>
        <dbReference type="SAM" id="SignalP"/>
    </source>
</evidence>
<dbReference type="Proteomes" id="UP000476281">
    <property type="component" value="Unassembled WGS sequence"/>
</dbReference>
<feature type="chain" id="PRO_5026823486" evidence="1">
    <location>
        <begin position="23"/>
        <end position="38"/>
    </location>
</feature>
<organism evidence="2 3">
    <name type="scientific">Enterobacter hormaechei</name>
    <dbReference type="NCBI Taxonomy" id="158836"/>
    <lineage>
        <taxon>Bacteria</taxon>
        <taxon>Pseudomonadati</taxon>
        <taxon>Pseudomonadota</taxon>
        <taxon>Gammaproteobacteria</taxon>
        <taxon>Enterobacterales</taxon>
        <taxon>Enterobacteriaceae</taxon>
        <taxon>Enterobacter</taxon>
        <taxon>Enterobacter cloacae complex</taxon>
    </lineage>
</organism>
<gene>
    <name evidence="2" type="ORF">F9C29_19800</name>
</gene>
<feature type="non-terminal residue" evidence="2">
    <location>
        <position position="38"/>
    </location>
</feature>
<comment type="caution">
    <text evidence="2">The sequence shown here is derived from an EMBL/GenBank/DDBJ whole genome shotgun (WGS) entry which is preliminary data.</text>
</comment>
<evidence type="ECO:0000313" key="3">
    <source>
        <dbReference type="Proteomes" id="UP000476281"/>
    </source>
</evidence>
<accession>A0A6L3XT14</accession>
<evidence type="ECO:0000313" key="2">
    <source>
        <dbReference type="EMBL" id="KAB2509421.1"/>
    </source>
</evidence>
<feature type="signal peptide" evidence="1">
    <location>
        <begin position="1"/>
        <end position="22"/>
    </location>
</feature>
<keyword evidence="1" id="KW-0732">Signal</keyword>
<dbReference type="AlphaFoldDB" id="A0A6L3XT14"/>
<dbReference type="EMBL" id="WBSZ01000822">
    <property type="protein sequence ID" value="KAB2509421.1"/>
    <property type="molecule type" value="Genomic_DNA"/>
</dbReference>
<protein>
    <submittedName>
        <fullName evidence="2">Carbohydrate porin</fullName>
    </submittedName>
</protein>
<name>A0A6L3XT14_9ENTR</name>
<proteinExistence type="predicted"/>
<sequence length="38" mass="4259">MYKKRRLAVMIGMLAGSTSVFAQTDMTRIEARLAALEQ</sequence>